<keyword evidence="3" id="KW-0808">Transferase</keyword>
<evidence type="ECO:0000256" key="1">
    <source>
        <dbReference type="ARBA" id="ARBA00008805"/>
    </source>
</evidence>
<dbReference type="PANTHER" id="PTHR10534:SF2">
    <property type="entry name" value="PYRIDOXAL KINASE"/>
    <property type="match status" value="1"/>
</dbReference>
<dbReference type="InterPro" id="IPR029056">
    <property type="entry name" value="Ribokinase-like"/>
</dbReference>
<evidence type="ECO:0000313" key="9">
    <source>
        <dbReference type="EMBL" id="RLN67179.1"/>
    </source>
</evidence>
<feature type="domain" description="Pyridoxamine kinase/Phosphomethylpyrimidine kinase" evidence="7">
    <location>
        <begin position="106"/>
        <end position="204"/>
    </location>
</feature>
<dbReference type="SUPFAM" id="SSF53613">
    <property type="entry name" value="Ribokinase-like"/>
    <property type="match status" value="1"/>
</dbReference>
<name>A0A3F2RZ71_9STRA</name>
<dbReference type="GO" id="GO:0005829">
    <property type="term" value="C:cytosol"/>
    <property type="evidence" value="ECO:0007669"/>
    <property type="project" value="TreeGrafter"/>
</dbReference>
<evidence type="ECO:0000256" key="5">
    <source>
        <dbReference type="ARBA" id="ARBA00022777"/>
    </source>
</evidence>
<dbReference type="EC" id="2.7.1.35" evidence="2"/>
<dbReference type="EMBL" id="MBDO02000027">
    <property type="protein sequence ID" value="RLN67179.1"/>
    <property type="molecule type" value="Genomic_DNA"/>
</dbReference>
<evidence type="ECO:0000259" key="7">
    <source>
        <dbReference type="Pfam" id="PF08543"/>
    </source>
</evidence>
<keyword evidence="6" id="KW-0067">ATP-binding</keyword>
<comment type="caution">
    <text evidence="9">The sequence shown here is derived from an EMBL/GenBank/DDBJ whole genome shotgun (WGS) entry which is preliminary data.</text>
</comment>
<dbReference type="Proteomes" id="UP000284657">
    <property type="component" value="Unassembled WGS sequence"/>
</dbReference>
<dbReference type="InterPro" id="IPR004625">
    <property type="entry name" value="PyrdxlKinase"/>
</dbReference>
<dbReference type="GO" id="GO:0008478">
    <property type="term" value="F:pyridoxal kinase activity"/>
    <property type="evidence" value="ECO:0007669"/>
    <property type="project" value="UniProtKB-EC"/>
</dbReference>
<evidence type="ECO:0000313" key="8">
    <source>
        <dbReference type="EMBL" id="RLN51340.1"/>
    </source>
</evidence>
<dbReference type="AlphaFoldDB" id="A0A3F2RZ71"/>
<dbReference type="InterPro" id="IPR013749">
    <property type="entry name" value="PM/HMP-P_kinase-1"/>
</dbReference>
<dbReference type="EMBL" id="MBAD02001871">
    <property type="protein sequence ID" value="RLN51340.1"/>
    <property type="molecule type" value="Genomic_DNA"/>
</dbReference>
<evidence type="ECO:0000256" key="3">
    <source>
        <dbReference type="ARBA" id="ARBA00022679"/>
    </source>
</evidence>
<organism evidence="9 10">
    <name type="scientific">Phytophthora kernoviae</name>
    <dbReference type="NCBI Taxonomy" id="325452"/>
    <lineage>
        <taxon>Eukaryota</taxon>
        <taxon>Sar</taxon>
        <taxon>Stramenopiles</taxon>
        <taxon>Oomycota</taxon>
        <taxon>Peronosporomycetes</taxon>
        <taxon>Peronosporales</taxon>
        <taxon>Peronosporaceae</taxon>
        <taxon>Phytophthora</taxon>
    </lineage>
</organism>
<reference evidence="10 11" key="1">
    <citation type="submission" date="2018-07" db="EMBL/GenBank/DDBJ databases">
        <title>Genome sequencing of oomycete isolates from Chile give support for New Zealand origin for Phytophthora kernoviae and make available the first Nothophytophthora sp. genome.</title>
        <authorList>
            <person name="Studholme D.J."/>
            <person name="Sanfuentes E."/>
            <person name="Panda P."/>
            <person name="Hill R."/>
            <person name="Sambles C."/>
            <person name="Grant M."/>
            <person name="Williams N.M."/>
            <person name="Mcdougal R.L."/>
        </authorList>
    </citation>
    <scope>NUCLEOTIDE SEQUENCE [LARGE SCALE GENOMIC DNA]</scope>
    <source>
        <strain evidence="9">Chile6</strain>
        <strain evidence="8">Chile7</strain>
    </source>
</reference>
<evidence type="ECO:0000256" key="4">
    <source>
        <dbReference type="ARBA" id="ARBA00022741"/>
    </source>
</evidence>
<gene>
    <name evidence="8" type="ORF">BBJ29_005310</name>
    <name evidence="9" type="ORF">BBP00_00001816</name>
</gene>
<dbReference type="Gene3D" id="3.40.1190.20">
    <property type="match status" value="1"/>
</dbReference>
<dbReference type="GO" id="GO:0009443">
    <property type="term" value="P:pyridoxal 5'-phosphate salvage"/>
    <property type="evidence" value="ECO:0007669"/>
    <property type="project" value="InterPro"/>
</dbReference>
<keyword evidence="5" id="KW-0418">Kinase</keyword>
<dbReference type="Proteomes" id="UP000277300">
    <property type="component" value="Unassembled WGS sequence"/>
</dbReference>
<dbReference type="CDD" id="cd01173">
    <property type="entry name" value="pyridoxal_pyridoxamine_kinase"/>
    <property type="match status" value="1"/>
</dbReference>
<proteinExistence type="inferred from homology"/>
<evidence type="ECO:0000256" key="6">
    <source>
        <dbReference type="ARBA" id="ARBA00022840"/>
    </source>
</evidence>
<evidence type="ECO:0000256" key="2">
    <source>
        <dbReference type="ARBA" id="ARBA00012104"/>
    </source>
</evidence>
<evidence type="ECO:0000313" key="10">
    <source>
        <dbReference type="Proteomes" id="UP000277300"/>
    </source>
</evidence>
<keyword evidence="4" id="KW-0547">Nucleotide-binding</keyword>
<dbReference type="NCBIfam" id="TIGR00687">
    <property type="entry name" value="pyridox_kin"/>
    <property type="match status" value="1"/>
</dbReference>
<evidence type="ECO:0000313" key="11">
    <source>
        <dbReference type="Proteomes" id="UP000284657"/>
    </source>
</evidence>
<dbReference type="OrthoDB" id="3689at2759"/>
<comment type="similarity">
    <text evidence="1">Belongs to the pyridoxine kinase family.</text>
</comment>
<accession>A0A3F2RZ71</accession>
<dbReference type="Pfam" id="PF08543">
    <property type="entry name" value="Phos_pyr_kin"/>
    <property type="match status" value="1"/>
</dbReference>
<dbReference type="GO" id="GO:0005524">
    <property type="term" value="F:ATP binding"/>
    <property type="evidence" value="ECO:0007669"/>
    <property type="project" value="UniProtKB-KW"/>
</dbReference>
<dbReference type="PANTHER" id="PTHR10534">
    <property type="entry name" value="PYRIDOXAL KINASE"/>
    <property type="match status" value="1"/>
</dbReference>
<sequence>MRTPDTMAEPAEDNGGRVLSIQSHVVQGYVGNKSAVFPLQLLGMDVDPINSVQFSNHTGYAKFTGRRLTGDELHDLLDGMETNNLLNDAHTHLLTGYIGSISLLDAIVRVYERLRAAQTHPERLVYVCDPVMGDLGKLYVPLELVTLYRSKVLPICDVLTPNQYECELLAEMELQTVKDAMRACKKLHTLGPKVVVISSFQEARSSEEEKPPKELVVIGSKVVAGGIAGGEPVCEQYEVRFPLIDSYYTGTGDLFAALLLAWLYRYPDDFKRVLENVISTIQDVLRITLKLGGKDCDLKLIQSRNVIANPTVRFFATPLSVPVLSVLVDLDTLLEIEAENAAAAWQANGNTDKGLSDVPTGAKIKKCELLGGLVQLMGAENVQIVSNYLVSSTQALLSEFTNGDSPFKVLSPRDIREKALPSNNRVESSNCETLIVSSVTPLLELASRGLFQVLPTAATGSLTSYITEHNAKCLIA</sequence>
<protein>
    <recommendedName>
        <fullName evidence="2">pyridoxal kinase</fullName>
        <ecNumber evidence="2">2.7.1.35</ecNumber>
    </recommendedName>
</protein>